<evidence type="ECO:0000313" key="1">
    <source>
        <dbReference type="EMBL" id="MCI64177.1"/>
    </source>
</evidence>
<name>A0A392TUQ5_9FABA</name>
<keyword evidence="2" id="KW-1185">Reference proteome</keyword>
<sequence>MQENRLKAGHGFGGARRSLRVCLGFLDWVLRAAWLALRQAPSRSHSYTVADFLH</sequence>
<protein>
    <submittedName>
        <fullName evidence="1">Uncharacterized protein</fullName>
    </submittedName>
</protein>
<accession>A0A392TUQ5</accession>
<reference evidence="1 2" key="1">
    <citation type="journal article" date="2018" name="Front. Plant Sci.">
        <title>Red Clover (Trifolium pratense) and Zigzag Clover (T. medium) - A Picture of Genomic Similarities and Differences.</title>
        <authorList>
            <person name="Dluhosova J."/>
            <person name="Istvanek J."/>
            <person name="Nedelnik J."/>
            <person name="Repkova J."/>
        </authorList>
    </citation>
    <scope>NUCLEOTIDE SEQUENCE [LARGE SCALE GENOMIC DNA]</scope>
    <source>
        <strain evidence="2">cv. 10/8</strain>
        <tissue evidence="1">Leaf</tissue>
    </source>
</reference>
<dbReference type="Proteomes" id="UP000265520">
    <property type="component" value="Unassembled WGS sequence"/>
</dbReference>
<comment type="caution">
    <text evidence="1">The sequence shown here is derived from an EMBL/GenBank/DDBJ whole genome shotgun (WGS) entry which is preliminary data.</text>
</comment>
<proteinExistence type="predicted"/>
<dbReference type="EMBL" id="LXQA010650634">
    <property type="protein sequence ID" value="MCI64177.1"/>
    <property type="molecule type" value="Genomic_DNA"/>
</dbReference>
<feature type="non-terminal residue" evidence="1">
    <location>
        <position position="54"/>
    </location>
</feature>
<evidence type="ECO:0000313" key="2">
    <source>
        <dbReference type="Proteomes" id="UP000265520"/>
    </source>
</evidence>
<dbReference type="AlphaFoldDB" id="A0A392TUQ5"/>
<organism evidence="1 2">
    <name type="scientific">Trifolium medium</name>
    <dbReference type="NCBI Taxonomy" id="97028"/>
    <lineage>
        <taxon>Eukaryota</taxon>
        <taxon>Viridiplantae</taxon>
        <taxon>Streptophyta</taxon>
        <taxon>Embryophyta</taxon>
        <taxon>Tracheophyta</taxon>
        <taxon>Spermatophyta</taxon>
        <taxon>Magnoliopsida</taxon>
        <taxon>eudicotyledons</taxon>
        <taxon>Gunneridae</taxon>
        <taxon>Pentapetalae</taxon>
        <taxon>rosids</taxon>
        <taxon>fabids</taxon>
        <taxon>Fabales</taxon>
        <taxon>Fabaceae</taxon>
        <taxon>Papilionoideae</taxon>
        <taxon>50 kb inversion clade</taxon>
        <taxon>NPAAA clade</taxon>
        <taxon>Hologalegina</taxon>
        <taxon>IRL clade</taxon>
        <taxon>Trifolieae</taxon>
        <taxon>Trifolium</taxon>
    </lineage>
</organism>